<dbReference type="OrthoDB" id="8074224at2"/>
<accession>A0A426QMC1</accession>
<evidence type="ECO:0000313" key="3">
    <source>
        <dbReference type="EMBL" id="RRQ22877.1"/>
    </source>
</evidence>
<name>A0A426QMC1_9GAMM</name>
<proteinExistence type="predicted"/>
<gene>
    <name evidence="3" type="ORF">D6C00_13695</name>
</gene>
<evidence type="ECO:0000313" key="4">
    <source>
        <dbReference type="Proteomes" id="UP000287798"/>
    </source>
</evidence>
<keyword evidence="2" id="KW-0472">Membrane</keyword>
<dbReference type="EMBL" id="QZMU01000001">
    <property type="protein sequence ID" value="RRQ22877.1"/>
    <property type="molecule type" value="Genomic_DNA"/>
</dbReference>
<comment type="caution">
    <text evidence="3">The sequence shown here is derived from an EMBL/GenBank/DDBJ whole genome shotgun (WGS) entry which is preliminary data.</text>
</comment>
<keyword evidence="2" id="KW-1133">Transmembrane helix</keyword>
<feature type="region of interest" description="Disordered" evidence="1">
    <location>
        <begin position="153"/>
        <end position="178"/>
    </location>
</feature>
<keyword evidence="4" id="KW-1185">Reference proteome</keyword>
<dbReference type="Proteomes" id="UP000287798">
    <property type="component" value="Unassembled WGS sequence"/>
</dbReference>
<protein>
    <submittedName>
        <fullName evidence="3">Uncharacterized protein</fullName>
    </submittedName>
</protein>
<dbReference type="RefSeq" id="WP_125182219.1">
    <property type="nucleotide sequence ID" value="NZ_QZMU01000001.1"/>
</dbReference>
<keyword evidence="2" id="KW-0812">Transmembrane</keyword>
<evidence type="ECO:0000256" key="2">
    <source>
        <dbReference type="SAM" id="Phobius"/>
    </source>
</evidence>
<feature type="transmembrane region" description="Helical" evidence="2">
    <location>
        <begin position="31"/>
        <end position="52"/>
    </location>
</feature>
<dbReference type="AlphaFoldDB" id="A0A426QMC1"/>
<organism evidence="3 4">
    <name type="scientific">Thiohalobacter thiocyanaticus</name>
    <dbReference type="NCBI Taxonomy" id="585455"/>
    <lineage>
        <taxon>Bacteria</taxon>
        <taxon>Pseudomonadati</taxon>
        <taxon>Pseudomonadota</taxon>
        <taxon>Gammaproteobacteria</taxon>
        <taxon>Thiohalobacterales</taxon>
        <taxon>Thiohalobacteraceae</taxon>
        <taxon>Thiohalobacter</taxon>
    </lineage>
</organism>
<reference evidence="3 4" key="1">
    <citation type="journal article" date="2010" name="Int. J. Syst. Evol. Microbiol.">
        <title>Thiohalobacter thiocyanaticus gen. nov., sp. nov., a moderately halophilic, sulfur-oxidizing gammaproteobacterium from hypersaline lakes, that utilizes thiocyanate.</title>
        <authorList>
            <person name="Sorokin D.Y."/>
            <person name="Kovaleva O.L."/>
            <person name="Tourova T.P."/>
            <person name="Muyzer G."/>
        </authorList>
    </citation>
    <scope>NUCLEOTIDE SEQUENCE [LARGE SCALE GENOMIC DNA]</scope>
    <source>
        <strain evidence="3 4">Hrh1</strain>
    </source>
</reference>
<evidence type="ECO:0000256" key="1">
    <source>
        <dbReference type="SAM" id="MobiDB-lite"/>
    </source>
</evidence>
<sequence>MIHSHLLALLVAYLLLCLGYALFSLKTTRSPLFRGVSLIYLGVSVGLALYLYNQLLSQPRPISQEFFNSAEEAVVLATHPRSGEAIYLWLQLPGNPQPAYYVMPWSGQAAEELEISQREARERGGRVVMNGPFNQDRRHGLKAEEEERIFFPAVPPRPPLKEGEVSGAPTAQRFERPE</sequence>